<gene>
    <name evidence="1" type="ORF">SKAU_G00379610</name>
</gene>
<accession>A0A9Q1EDD9</accession>
<reference evidence="1" key="1">
    <citation type="journal article" date="2023" name="Science">
        <title>Genome structures resolve the early diversification of teleost fishes.</title>
        <authorList>
            <person name="Parey E."/>
            <person name="Louis A."/>
            <person name="Montfort J."/>
            <person name="Bouchez O."/>
            <person name="Roques C."/>
            <person name="Iampietro C."/>
            <person name="Lluch J."/>
            <person name="Castinel A."/>
            <person name="Donnadieu C."/>
            <person name="Desvignes T."/>
            <person name="Floi Bucao C."/>
            <person name="Jouanno E."/>
            <person name="Wen M."/>
            <person name="Mejri S."/>
            <person name="Dirks R."/>
            <person name="Jansen H."/>
            <person name="Henkel C."/>
            <person name="Chen W.J."/>
            <person name="Zahm M."/>
            <person name="Cabau C."/>
            <person name="Klopp C."/>
            <person name="Thompson A.W."/>
            <person name="Robinson-Rechavi M."/>
            <person name="Braasch I."/>
            <person name="Lecointre G."/>
            <person name="Bobe J."/>
            <person name="Postlethwait J.H."/>
            <person name="Berthelot C."/>
            <person name="Roest Crollius H."/>
            <person name="Guiguen Y."/>
        </authorList>
    </citation>
    <scope>NUCLEOTIDE SEQUENCE</scope>
    <source>
        <strain evidence="1">WJC10195</strain>
    </source>
</reference>
<sequence>MPCTLHSGGISRDFGYQGEHVVDMILVTTSCCERESGVEGENIRLDTPELQCRYTEDQCFRRTHSRH</sequence>
<dbReference type="AlphaFoldDB" id="A0A9Q1EDD9"/>
<organism evidence="1 2">
    <name type="scientific">Synaphobranchus kaupii</name>
    <name type="common">Kaup's arrowtooth eel</name>
    <dbReference type="NCBI Taxonomy" id="118154"/>
    <lineage>
        <taxon>Eukaryota</taxon>
        <taxon>Metazoa</taxon>
        <taxon>Chordata</taxon>
        <taxon>Craniata</taxon>
        <taxon>Vertebrata</taxon>
        <taxon>Euteleostomi</taxon>
        <taxon>Actinopterygii</taxon>
        <taxon>Neopterygii</taxon>
        <taxon>Teleostei</taxon>
        <taxon>Anguilliformes</taxon>
        <taxon>Synaphobranchidae</taxon>
        <taxon>Synaphobranchus</taxon>
    </lineage>
</organism>
<protein>
    <submittedName>
        <fullName evidence="1">Uncharacterized protein</fullName>
    </submittedName>
</protein>
<dbReference type="Proteomes" id="UP001152622">
    <property type="component" value="Chromosome 19"/>
</dbReference>
<comment type="caution">
    <text evidence="1">The sequence shown here is derived from an EMBL/GenBank/DDBJ whole genome shotgun (WGS) entry which is preliminary data.</text>
</comment>
<dbReference type="EMBL" id="JAINUF010000019">
    <property type="protein sequence ID" value="KAJ8336741.1"/>
    <property type="molecule type" value="Genomic_DNA"/>
</dbReference>
<evidence type="ECO:0000313" key="1">
    <source>
        <dbReference type="EMBL" id="KAJ8336741.1"/>
    </source>
</evidence>
<keyword evidence="2" id="KW-1185">Reference proteome</keyword>
<name>A0A9Q1EDD9_SYNKA</name>
<proteinExistence type="predicted"/>
<evidence type="ECO:0000313" key="2">
    <source>
        <dbReference type="Proteomes" id="UP001152622"/>
    </source>
</evidence>